<name>A0A892ZLT6_9NEIS</name>
<dbReference type="Proteomes" id="UP000653156">
    <property type="component" value="Chromosome"/>
</dbReference>
<evidence type="ECO:0000256" key="1">
    <source>
        <dbReference type="SAM" id="Phobius"/>
    </source>
</evidence>
<evidence type="ECO:0000313" key="2">
    <source>
        <dbReference type="EMBL" id="QRQ82544.1"/>
    </source>
</evidence>
<reference evidence="2" key="1">
    <citation type="submission" date="2021-02" db="EMBL/GenBank/DDBJ databases">
        <title>Neisseriaceae sp. 26B isolated from the cloaca of a Common Toad-headed Turtle (Mesoclemmys nasuta).</title>
        <authorList>
            <person name="Spergser J."/>
            <person name="Busse H.-J."/>
        </authorList>
    </citation>
    <scope>NUCLEOTIDE SEQUENCE</scope>
    <source>
        <strain evidence="2">26B</strain>
    </source>
</reference>
<dbReference type="RefSeq" id="WP_230339828.1">
    <property type="nucleotide sequence ID" value="NZ_CP069798.1"/>
</dbReference>
<feature type="transmembrane region" description="Helical" evidence="1">
    <location>
        <begin position="22"/>
        <end position="42"/>
    </location>
</feature>
<keyword evidence="1" id="KW-0472">Membrane</keyword>
<sequence length="99" mass="11012">MYGAKAPTNSVPYYLYCLRLRALYHFILHFTILFHYIVPFSAHKQAHAALKMRAKGGFGCAFCLACACFCTKNSYKKDNKQALKSAGIIARITAGTSIL</sequence>
<dbReference type="EMBL" id="CP069798">
    <property type="protein sequence ID" value="QRQ82544.1"/>
    <property type="molecule type" value="Genomic_DNA"/>
</dbReference>
<dbReference type="KEGG" id="ptes:JQU52_03870"/>
<keyword evidence="1" id="KW-0812">Transmembrane</keyword>
<organism evidence="2 3">
    <name type="scientific">Paralysiella testudinis</name>
    <dbReference type="NCBI Taxonomy" id="2809020"/>
    <lineage>
        <taxon>Bacteria</taxon>
        <taxon>Pseudomonadati</taxon>
        <taxon>Pseudomonadota</taxon>
        <taxon>Betaproteobacteria</taxon>
        <taxon>Neisseriales</taxon>
        <taxon>Neisseriaceae</taxon>
        <taxon>Paralysiella</taxon>
    </lineage>
</organism>
<dbReference type="AlphaFoldDB" id="A0A892ZLT6"/>
<protein>
    <submittedName>
        <fullName evidence="2">Uncharacterized protein</fullName>
    </submittedName>
</protein>
<keyword evidence="3" id="KW-1185">Reference proteome</keyword>
<keyword evidence="1" id="KW-1133">Transmembrane helix</keyword>
<evidence type="ECO:0000313" key="3">
    <source>
        <dbReference type="Proteomes" id="UP000653156"/>
    </source>
</evidence>
<accession>A0A892ZLT6</accession>
<gene>
    <name evidence="2" type="ORF">JQU52_03870</name>
</gene>
<proteinExistence type="predicted"/>